<dbReference type="InterPro" id="IPR018060">
    <property type="entry name" value="HTH_AraC"/>
</dbReference>
<gene>
    <name evidence="5" type="ORF">ACGRHZ_24720</name>
</gene>
<sequence length="339" mass="38404">MTVVFEGVPLVRSEWVHYLAELYKRSDVDVHQLIKVTQAPEDIQITDVEFLPETTLKNLILAFGKSCSPETFIYTIWGMCRDLYVPKILEQLSLTPSMTVAEGIEEFCRVIPLFSNNTCIGLERYHNHLWFARYKDGEAESWYQYAELFSVIFMDELVDALSNSKQKTLNVSLKCAGVAPFFNCSQLQHIQFYTNRAATGIQLDDGILSQTVCMPSKRQSVVKAALSEIPTSFLPSFRLAIQPYTSVGRLSILDASRILGINKRTLQRRLCMAGVTYSDVIEELLLERSLRLLKDSHLSITTIASSLGYTDTANFTRFIRRKMGVTPSAYRKASSFLTS</sequence>
<name>A0ABW7JEP5_9VIBR</name>
<comment type="caution">
    <text evidence="5">The sequence shown here is derived from an EMBL/GenBank/DDBJ whole genome shotgun (WGS) entry which is preliminary data.</text>
</comment>
<dbReference type="SUPFAM" id="SSF46689">
    <property type="entry name" value="Homeodomain-like"/>
    <property type="match status" value="1"/>
</dbReference>
<keyword evidence="1" id="KW-0805">Transcription regulation</keyword>
<dbReference type="Proteomes" id="UP001607221">
    <property type="component" value="Unassembled WGS sequence"/>
</dbReference>
<dbReference type="SMART" id="SM00342">
    <property type="entry name" value="HTH_ARAC"/>
    <property type="match status" value="1"/>
</dbReference>
<organism evidence="5 6">
    <name type="scientific">Vibrio jasicida</name>
    <dbReference type="NCBI Taxonomy" id="766224"/>
    <lineage>
        <taxon>Bacteria</taxon>
        <taxon>Pseudomonadati</taxon>
        <taxon>Pseudomonadota</taxon>
        <taxon>Gammaproteobacteria</taxon>
        <taxon>Vibrionales</taxon>
        <taxon>Vibrionaceae</taxon>
        <taxon>Vibrio</taxon>
    </lineage>
</organism>
<keyword evidence="6" id="KW-1185">Reference proteome</keyword>
<protein>
    <submittedName>
        <fullName evidence="5">Helix-turn-helix domain-containing protein</fullName>
    </submittedName>
</protein>
<dbReference type="EMBL" id="JBIHSE010000002">
    <property type="protein sequence ID" value="MFH0274476.1"/>
    <property type="molecule type" value="Genomic_DNA"/>
</dbReference>
<dbReference type="PRINTS" id="PR00032">
    <property type="entry name" value="HTHARAC"/>
</dbReference>
<evidence type="ECO:0000259" key="4">
    <source>
        <dbReference type="PROSITE" id="PS01124"/>
    </source>
</evidence>
<feature type="domain" description="HTH araC/xylS-type" evidence="4">
    <location>
        <begin position="249"/>
        <end position="333"/>
    </location>
</feature>
<evidence type="ECO:0000256" key="2">
    <source>
        <dbReference type="ARBA" id="ARBA00023125"/>
    </source>
</evidence>
<dbReference type="Gene3D" id="1.10.10.60">
    <property type="entry name" value="Homeodomain-like"/>
    <property type="match status" value="1"/>
</dbReference>
<evidence type="ECO:0000313" key="6">
    <source>
        <dbReference type="Proteomes" id="UP001607221"/>
    </source>
</evidence>
<dbReference type="Pfam" id="PF12833">
    <property type="entry name" value="HTH_18"/>
    <property type="match status" value="1"/>
</dbReference>
<accession>A0ABW7JEP5</accession>
<proteinExistence type="predicted"/>
<keyword evidence="2" id="KW-0238">DNA-binding</keyword>
<dbReference type="InterPro" id="IPR020449">
    <property type="entry name" value="Tscrpt_reg_AraC-type_HTH"/>
</dbReference>
<keyword evidence="3" id="KW-0804">Transcription</keyword>
<evidence type="ECO:0000256" key="3">
    <source>
        <dbReference type="ARBA" id="ARBA00023163"/>
    </source>
</evidence>
<dbReference type="PANTHER" id="PTHR47894">
    <property type="entry name" value="HTH-TYPE TRANSCRIPTIONAL REGULATOR GADX"/>
    <property type="match status" value="1"/>
</dbReference>
<reference evidence="5 6" key="1">
    <citation type="submission" date="2024-10" db="EMBL/GenBank/DDBJ databases">
        <authorList>
            <person name="Yibar A."/>
            <person name="Saticioglu I.B."/>
            <person name="Duman M."/>
            <person name="Ajmi N."/>
            <person name="Gurler F."/>
            <person name="Ay H."/>
            <person name="Onuk E."/>
            <person name="Guler S."/>
            <person name="Romalde J.L."/>
        </authorList>
    </citation>
    <scope>NUCLEOTIDE SEQUENCE [LARGE SCALE GENOMIC DNA]</scope>
    <source>
        <strain evidence="5 6">1-TCBS-A</strain>
    </source>
</reference>
<dbReference type="PANTHER" id="PTHR47894:SF4">
    <property type="entry name" value="HTH-TYPE TRANSCRIPTIONAL REGULATOR GADX"/>
    <property type="match status" value="1"/>
</dbReference>
<dbReference type="InterPro" id="IPR009057">
    <property type="entry name" value="Homeodomain-like_sf"/>
</dbReference>
<dbReference type="RefSeq" id="WP_394633022.1">
    <property type="nucleotide sequence ID" value="NZ_JBIHSE010000002.1"/>
</dbReference>
<evidence type="ECO:0000256" key="1">
    <source>
        <dbReference type="ARBA" id="ARBA00023015"/>
    </source>
</evidence>
<dbReference type="PROSITE" id="PS01124">
    <property type="entry name" value="HTH_ARAC_FAMILY_2"/>
    <property type="match status" value="1"/>
</dbReference>
<evidence type="ECO:0000313" key="5">
    <source>
        <dbReference type="EMBL" id="MFH0274476.1"/>
    </source>
</evidence>